<keyword evidence="2 6" id="KW-0812">Transmembrane</keyword>
<dbReference type="OrthoDB" id="5384040at2759"/>
<evidence type="ECO:0000313" key="8">
    <source>
        <dbReference type="EMBL" id="KXH52143.1"/>
    </source>
</evidence>
<dbReference type="Pfam" id="PF04479">
    <property type="entry name" value="RTA1"/>
    <property type="match status" value="1"/>
</dbReference>
<comment type="subcellular location">
    <subcellularLocation>
        <location evidence="1">Membrane</location>
        <topology evidence="1">Multi-pass membrane protein</topology>
    </subcellularLocation>
</comment>
<keyword evidence="3 6" id="KW-1133">Transmembrane helix</keyword>
<feature type="signal peptide" evidence="7">
    <location>
        <begin position="1"/>
        <end position="16"/>
    </location>
</feature>
<sequence>MHLSWITLATAATALALPSGPSPTPTLPKNLAKRQDTSATSSITSSIPTGDSIATKYITIPGVTNSYVTVPAKTIDIAIPTCVQTIEPDANGYIPPGECGAIWNYYPSFAAAAVFAALFGILTVVHIWQAAKHKKRWCWVIIMASIWETLAFIFRAASSKNQQSNGIYLVFQIFILLAPIWVNAFAYMTLGRMIYFFHPSRSLLRIPAATFAAIFVALDIVSFAVQLTGGSMAGPTAPPAEQMKAIHIYMGGIGLQEFFILIFVALALKFQIEMQRLDKLSGKQSRSWKPLIWALYFSLGMISVRIVYRLIEFSSGHGIDNVLITHEAYFYVLEALPMLLAIAVFNVLGYGNSQLNGSAIVMPSKDSSPPRRLFLQMSGAPGAGKSTTANLLAQPLDAVILDLDVIKSSLLHNGVPFEQAAKLAYSTLWALAGSMLKQGRNLIVDCTCNYEEVLTSGRTLAKEAGFEYWYIECGPQVDIDVLDERLQKRVAMRSQRTGVYSPPLDSNACQGRDEQEALFRRWIENPYRPDGNVVVVDTSKHPDECREQVLEAMEK</sequence>
<feature type="transmembrane region" description="Helical" evidence="6">
    <location>
        <begin position="137"/>
        <end position="157"/>
    </location>
</feature>
<evidence type="ECO:0000256" key="5">
    <source>
        <dbReference type="SAM" id="MobiDB-lite"/>
    </source>
</evidence>
<proteinExistence type="predicted"/>
<gene>
    <name evidence="8" type="ORF">CNYM01_00474</name>
</gene>
<dbReference type="InterPro" id="IPR007568">
    <property type="entry name" value="RTA1"/>
</dbReference>
<dbReference type="PANTHER" id="PTHR31465:SF15">
    <property type="entry name" value="LIPID TRANSPORTER ATNI-RELATED"/>
    <property type="match status" value="1"/>
</dbReference>
<feature type="chain" id="PRO_5007804420" evidence="7">
    <location>
        <begin position="17"/>
        <end position="555"/>
    </location>
</feature>
<dbReference type="Pfam" id="PF13671">
    <property type="entry name" value="AAA_33"/>
    <property type="match status" value="1"/>
</dbReference>
<dbReference type="InterPro" id="IPR027417">
    <property type="entry name" value="P-loop_NTPase"/>
</dbReference>
<feature type="region of interest" description="Disordered" evidence="5">
    <location>
        <begin position="19"/>
        <end position="45"/>
    </location>
</feature>
<accession>A0A135TVH9</accession>
<feature type="transmembrane region" description="Helical" evidence="6">
    <location>
        <begin position="245"/>
        <end position="270"/>
    </location>
</feature>
<organism evidence="8 9">
    <name type="scientific">Colletotrichum nymphaeae SA-01</name>
    <dbReference type="NCBI Taxonomy" id="1460502"/>
    <lineage>
        <taxon>Eukaryota</taxon>
        <taxon>Fungi</taxon>
        <taxon>Dikarya</taxon>
        <taxon>Ascomycota</taxon>
        <taxon>Pezizomycotina</taxon>
        <taxon>Sordariomycetes</taxon>
        <taxon>Hypocreomycetidae</taxon>
        <taxon>Glomerellales</taxon>
        <taxon>Glomerellaceae</taxon>
        <taxon>Colletotrichum</taxon>
        <taxon>Colletotrichum acutatum species complex</taxon>
    </lineage>
</organism>
<evidence type="ECO:0000313" key="9">
    <source>
        <dbReference type="Proteomes" id="UP000070054"/>
    </source>
</evidence>
<evidence type="ECO:0000256" key="2">
    <source>
        <dbReference type="ARBA" id="ARBA00022692"/>
    </source>
</evidence>
<dbReference type="GO" id="GO:0016020">
    <property type="term" value="C:membrane"/>
    <property type="evidence" value="ECO:0007669"/>
    <property type="project" value="UniProtKB-SubCell"/>
</dbReference>
<evidence type="ECO:0000256" key="3">
    <source>
        <dbReference type="ARBA" id="ARBA00022989"/>
    </source>
</evidence>
<feature type="transmembrane region" description="Helical" evidence="6">
    <location>
        <begin position="169"/>
        <end position="190"/>
    </location>
</feature>
<evidence type="ECO:0000256" key="1">
    <source>
        <dbReference type="ARBA" id="ARBA00004141"/>
    </source>
</evidence>
<feature type="transmembrane region" description="Helical" evidence="6">
    <location>
        <begin position="202"/>
        <end position="225"/>
    </location>
</feature>
<name>A0A135TVH9_9PEZI</name>
<keyword evidence="9" id="KW-1185">Reference proteome</keyword>
<keyword evidence="7" id="KW-0732">Signal</keyword>
<feature type="transmembrane region" description="Helical" evidence="6">
    <location>
        <begin position="105"/>
        <end position="125"/>
    </location>
</feature>
<comment type="caution">
    <text evidence="8">The sequence shown here is derived from an EMBL/GenBank/DDBJ whole genome shotgun (WGS) entry which is preliminary data.</text>
</comment>
<dbReference type="Gene3D" id="3.40.50.300">
    <property type="entry name" value="P-loop containing nucleotide triphosphate hydrolases"/>
    <property type="match status" value="1"/>
</dbReference>
<dbReference type="PANTHER" id="PTHR31465">
    <property type="entry name" value="PROTEIN RTA1-RELATED"/>
    <property type="match status" value="1"/>
</dbReference>
<reference evidence="8 9" key="1">
    <citation type="submission" date="2014-02" db="EMBL/GenBank/DDBJ databases">
        <title>The genome sequence of Colletotrichum nymphaeae SA-01.</title>
        <authorList>
            <person name="Baroncelli R."/>
            <person name="Thon M.R."/>
        </authorList>
    </citation>
    <scope>NUCLEOTIDE SEQUENCE [LARGE SCALE GENOMIC DNA]</scope>
    <source>
        <strain evidence="8 9">SA-01</strain>
    </source>
</reference>
<evidence type="ECO:0000256" key="6">
    <source>
        <dbReference type="SAM" id="Phobius"/>
    </source>
</evidence>
<feature type="transmembrane region" description="Helical" evidence="6">
    <location>
        <begin position="291"/>
        <end position="308"/>
    </location>
</feature>
<evidence type="ECO:0000256" key="4">
    <source>
        <dbReference type="ARBA" id="ARBA00023136"/>
    </source>
</evidence>
<feature type="transmembrane region" description="Helical" evidence="6">
    <location>
        <begin position="328"/>
        <end position="348"/>
    </location>
</feature>
<dbReference type="Proteomes" id="UP000070054">
    <property type="component" value="Unassembled WGS sequence"/>
</dbReference>
<protein>
    <submittedName>
        <fullName evidence="8">RTA1 domain-containing protein</fullName>
    </submittedName>
</protein>
<dbReference type="SUPFAM" id="SSF52540">
    <property type="entry name" value="P-loop containing nucleoside triphosphate hydrolases"/>
    <property type="match status" value="1"/>
</dbReference>
<evidence type="ECO:0000256" key="7">
    <source>
        <dbReference type="SAM" id="SignalP"/>
    </source>
</evidence>
<dbReference type="AlphaFoldDB" id="A0A135TVH9"/>
<dbReference type="EMBL" id="JEMN01001010">
    <property type="protein sequence ID" value="KXH52143.1"/>
    <property type="molecule type" value="Genomic_DNA"/>
</dbReference>
<keyword evidence="4 6" id="KW-0472">Membrane</keyword>